<reference evidence="2" key="2">
    <citation type="submission" date="2012-06" db="EMBL/GenBank/DDBJ databases">
        <authorList>
            <person name="Yu Y."/>
            <person name="Currie J."/>
            <person name="Lomeli R."/>
            <person name="Angelova A."/>
            <person name="Collura K."/>
            <person name="Wissotski M."/>
            <person name="Campos D."/>
            <person name="Kudrna D."/>
            <person name="Golser W."/>
            <person name="Ashely E."/>
            <person name="Descour A."/>
            <person name="Fernandes J."/>
            <person name="Soderlund C."/>
            <person name="Walbot V."/>
        </authorList>
    </citation>
    <scope>NUCLEOTIDE SEQUENCE</scope>
    <source>
        <strain evidence="2">B73</strain>
    </source>
</reference>
<evidence type="ECO:0000256" key="1">
    <source>
        <dbReference type="SAM" id="MobiDB-lite"/>
    </source>
</evidence>
<name>C4J7M9_MAIZE</name>
<reference evidence="2" key="1">
    <citation type="journal article" date="2009" name="PLoS Genet.">
        <title>Sequencing, mapping, and analysis of 27,455 maize full-length cDNAs.</title>
        <authorList>
            <person name="Soderlund C."/>
            <person name="Descour A."/>
            <person name="Kudrna D."/>
            <person name="Bomhoff M."/>
            <person name="Boyd L."/>
            <person name="Currie J."/>
            <person name="Angelova A."/>
            <person name="Collura K."/>
            <person name="Wissotski M."/>
            <person name="Ashley E."/>
            <person name="Morrow D."/>
            <person name="Fernandes J."/>
            <person name="Walbot V."/>
            <person name="Yu Y."/>
        </authorList>
    </citation>
    <scope>NUCLEOTIDE SEQUENCE</scope>
    <source>
        <strain evidence="2">B73</strain>
    </source>
</reference>
<organism evidence="2">
    <name type="scientific">Zea mays</name>
    <name type="common">Maize</name>
    <dbReference type="NCBI Taxonomy" id="4577"/>
    <lineage>
        <taxon>Eukaryota</taxon>
        <taxon>Viridiplantae</taxon>
        <taxon>Streptophyta</taxon>
        <taxon>Embryophyta</taxon>
        <taxon>Tracheophyta</taxon>
        <taxon>Spermatophyta</taxon>
        <taxon>Magnoliopsida</taxon>
        <taxon>Liliopsida</taxon>
        <taxon>Poales</taxon>
        <taxon>Poaceae</taxon>
        <taxon>PACMAD clade</taxon>
        <taxon>Panicoideae</taxon>
        <taxon>Andropogonodae</taxon>
        <taxon>Andropogoneae</taxon>
        <taxon>Tripsacinae</taxon>
        <taxon>Zea</taxon>
    </lineage>
</organism>
<dbReference type="AlphaFoldDB" id="C4J7M9"/>
<evidence type="ECO:0000313" key="2">
    <source>
        <dbReference type="EMBL" id="ACR37179.1"/>
    </source>
</evidence>
<proteinExistence type="evidence at transcript level"/>
<protein>
    <submittedName>
        <fullName evidence="2">Uncharacterized protein</fullName>
    </submittedName>
</protein>
<feature type="compositionally biased region" description="Polar residues" evidence="1">
    <location>
        <begin position="1"/>
        <end position="33"/>
    </location>
</feature>
<dbReference type="EMBL" id="BT086826">
    <property type="protein sequence ID" value="ACR37179.1"/>
    <property type="molecule type" value="mRNA"/>
</dbReference>
<feature type="region of interest" description="Disordered" evidence="1">
    <location>
        <begin position="1"/>
        <end position="50"/>
    </location>
</feature>
<accession>C4J7M9</accession>
<sequence length="58" mass="5738">MWTAPSASPGQPQPTSSVRSSFGITAPSPSTGSLRIATADRRAQPLGTSLPAACLAGA</sequence>